<dbReference type="EMBL" id="LBRE01000017">
    <property type="protein sequence ID" value="KKP92276.1"/>
    <property type="molecule type" value="Genomic_DNA"/>
</dbReference>
<organism evidence="1 2">
    <name type="scientific">candidate division WS6 bacterium GW2011_GWC1_36_11</name>
    <dbReference type="NCBI Taxonomy" id="1619090"/>
    <lineage>
        <taxon>Bacteria</taxon>
        <taxon>Candidatus Dojkabacteria</taxon>
    </lineage>
</organism>
<protein>
    <submittedName>
        <fullName evidence="1">Uncharacterized protein</fullName>
    </submittedName>
</protein>
<dbReference type="AlphaFoldDB" id="A0A0G0DT84"/>
<accession>A0A0G0DT84</accession>
<reference evidence="1 2" key="1">
    <citation type="journal article" date="2015" name="Nature">
        <title>rRNA introns, odd ribosomes, and small enigmatic genomes across a large radiation of phyla.</title>
        <authorList>
            <person name="Brown C.T."/>
            <person name="Hug L.A."/>
            <person name="Thomas B.C."/>
            <person name="Sharon I."/>
            <person name="Castelle C.J."/>
            <person name="Singh A."/>
            <person name="Wilkins M.J."/>
            <person name="Williams K.H."/>
            <person name="Banfield J.F."/>
        </authorList>
    </citation>
    <scope>NUCLEOTIDE SEQUENCE [LARGE SCALE GENOMIC DNA]</scope>
</reference>
<dbReference type="Proteomes" id="UP000034140">
    <property type="component" value="Unassembled WGS sequence"/>
</dbReference>
<comment type="caution">
    <text evidence="1">The sequence shown here is derived from an EMBL/GenBank/DDBJ whole genome shotgun (WGS) entry which is preliminary data.</text>
</comment>
<proteinExistence type="predicted"/>
<gene>
    <name evidence="1" type="ORF">UR96_C0017G0008</name>
</gene>
<evidence type="ECO:0000313" key="1">
    <source>
        <dbReference type="EMBL" id="KKP92276.1"/>
    </source>
</evidence>
<sequence length="191" mass="22205">MSQFEPTDDTKAELTTEVLTISDFENLNIPELLPYQGEGKTSFKAEDKGINYDEQKEEYLHTLGIDIPDTWKAESGKIETDSRALFITTFVVTGHILATEAMRRTIVDDPNYETIFTEVLNDRNNQILEHRLDKSGMRKMLPNKTRVESYYEALGLSSNPEKRVSREELREVVKYIFFHLRKNQYADSKEE</sequence>
<evidence type="ECO:0000313" key="2">
    <source>
        <dbReference type="Proteomes" id="UP000034140"/>
    </source>
</evidence>
<name>A0A0G0DT84_9BACT</name>